<evidence type="ECO:0000313" key="2">
    <source>
        <dbReference type="EMBL" id="CAB4901891.1"/>
    </source>
</evidence>
<protein>
    <submittedName>
        <fullName evidence="2">Unannotated protein</fullName>
    </submittedName>
</protein>
<sequence length="181" mass="19270">MSAADRHARIAGRFGEVVGGVTDWTAPAPVEGWTAAEVVGHLVEWLPALLAADDVTLAVERTGDPAEDWTRHATAVQALLASPRAAEPFTHQHLGTLPLGDAVDRFYTTDVLFHTWDLATASGQESGLDEAECAELLAGMQPMDEMLRQSGQYGPKVAVPDDAPAVDRLMGFLGRDPARGS</sequence>
<dbReference type="AlphaFoldDB" id="A0A6J7G1L5"/>
<dbReference type="InterPro" id="IPR034660">
    <property type="entry name" value="DinB/YfiT-like"/>
</dbReference>
<proteinExistence type="predicted"/>
<accession>A0A6J7G1L5</accession>
<dbReference type="NCBIfam" id="TIGR03086">
    <property type="entry name" value="TIGR03086 family metal-binding protein"/>
    <property type="match status" value="1"/>
</dbReference>
<dbReference type="Pfam" id="PF11716">
    <property type="entry name" value="MDMPI_N"/>
    <property type="match status" value="1"/>
</dbReference>
<gene>
    <name evidence="2" type="ORF">UFOPK3609_00326</name>
</gene>
<dbReference type="EMBL" id="CAFBMQ010000027">
    <property type="protein sequence ID" value="CAB4901891.1"/>
    <property type="molecule type" value="Genomic_DNA"/>
</dbReference>
<dbReference type="InterPro" id="IPR024344">
    <property type="entry name" value="MDMPI_metal-binding"/>
</dbReference>
<evidence type="ECO:0000259" key="1">
    <source>
        <dbReference type="Pfam" id="PF11716"/>
    </source>
</evidence>
<dbReference type="SUPFAM" id="SSF109854">
    <property type="entry name" value="DinB/YfiT-like putative metalloenzymes"/>
    <property type="match status" value="1"/>
</dbReference>
<name>A0A6J7G1L5_9ZZZZ</name>
<organism evidence="2">
    <name type="scientific">freshwater metagenome</name>
    <dbReference type="NCBI Taxonomy" id="449393"/>
    <lineage>
        <taxon>unclassified sequences</taxon>
        <taxon>metagenomes</taxon>
        <taxon>ecological metagenomes</taxon>
    </lineage>
</organism>
<reference evidence="2" key="1">
    <citation type="submission" date="2020-05" db="EMBL/GenBank/DDBJ databases">
        <authorList>
            <person name="Chiriac C."/>
            <person name="Salcher M."/>
            <person name="Ghai R."/>
            <person name="Kavagutti S V."/>
        </authorList>
    </citation>
    <scope>NUCLEOTIDE SEQUENCE</scope>
</reference>
<dbReference type="InterPro" id="IPR017520">
    <property type="entry name" value="CHP03086"/>
</dbReference>
<feature type="domain" description="Mycothiol-dependent maleylpyruvate isomerase metal-binding" evidence="1">
    <location>
        <begin position="10"/>
        <end position="119"/>
    </location>
</feature>
<dbReference type="GO" id="GO:0046872">
    <property type="term" value="F:metal ion binding"/>
    <property type="evidence" value="ECO:0007669"/>
    <property type="project" value="InterPro"/>
</dbReference>